<dbReference type="InterPro" id="IPR007321">
    <property type="entry name" value="Transposase_28"/>
</dbReference>
<dbReference type="Proteomes" id="UP001054252">
    <property type="component" value="Unassembled WGS sequence"/>
</dbReference>
<feature type="compositionally biased region" description="Basic and acidic residues" evidence="2">
    <location>
        <begin position="1"/>
        <end position="16"/>
    </location>
</feature>
<protein>
    <recommendedName>
        <fullName evidence="3">Transposase (putative) gypsy type domain-containing protein</fullName>
    </recommendedName>
</protein>
<evidence type="ECO:0000259" key="3">
    <source>
        <dbReference type="Pfam" id="PF04195"/>
    </source>
</evidence>
<feature type="region of interest" description="Disordered" evidence="2">
    <location>
        <begin position="1"/>
        <end position="24"/>
    </location>
</feature>
<dbReference type="EMBL" id="BPVZ01000017">
    <property type="protein sequence ID" value="GKV01814.1"/>
    <property type="molecule type" value="Genomic_DNA"/>
</dbReference>
<sequence>MDFFRELRELRGNQGREEEEGVISAEPIAMIVLPALQDLQERITPESSASSSVGDDGGDHHASPSNNSSSKQTPSHREDTRDVVGNVLDLLVVGEWESKIITGRLSNLRKEPKDLPSGFRFRAVLHHEVTDNVPSISGYKKLEEMTGWILVCVDHFDASLRFPLPSLIFDLLVDYELALTQLTPNNIRFIIGFMLLCERLEIPAKAIVFRSLFQCRLCPNSRGAKWYYLFGREKNQLFKNVRNKVARWKRQFVFVHHMRTERINNDLATRLSKCCVPNTHANYPQLLPRDTDLKNQLLDYARGEQLINLEALVTLEQLAVFGFVNRQTRFDEWPPPALQSRSSSHRGSSSASRPRTEHRVEAAALSARRRLREDTDSEDEIPFIKHRMSLGGQPAQAVQFAVGFSYVKTDYQPVMVQGMQSFVPPVDRQRAKGNAFSYAIALFESEQGACAQNSELSANCKQLAAEKASLMDDINPKDEAAREERAKKAEAERNNALNELISITRAQGAEWLVGSATFQDTVAVAFANMTTKIYNEIFGKVLQHRPDFPIHELAFVNGEDLDEEGKSLAPLVDTTMRLRWELNEEGVPIWPSSILEEGEDPEGLPSFDSWVEGALVVEPEPLSTPPSAQPAVMQAGSPVTAPAHPPAAQSSPTRASDLPVDSSMPVDLTDD</sequence>
<evidence type="ECO:0000256" key="2">
    <source>
        <dbReference type="SAM" id="MobiDB-lite"/>
    </source>
</evidence>
<reference evidence="4 5" key="1">
    <citation type="journal article" date="2021" name="Commun. Biol.">
        <title>The genome of Shorea leprosula (Dipterocarpaceae) highlights the ecological relevance of drought in aseasonal tropical rainforests.</title>
        <authorList>
            <person name="Ng K.K.S."/>
            <person name="Kobayashi M.J."/>
            <person name="Fawcett J.A."/>
            <person name="Hatakeyama M."/>
            <person name="Paape T."/>
            <person name="Ng C.H."/>
            <person name="Ang C.C."/>
            <person name="Tnah L.H."/>
            <person name="Lee C.T."/>
            <person name="Nishiyama T."/>
            <person name="Sese J."/>
            <person name="O'Brien M.J."/>
            <person name="Copetti D."/>
            <person name="Mohd Noor M.I."/>
            <person name="Ong R.C."/>
            <person name="Putra M."/>
            <person name="Sireger I.Z."/>
            <person name="Indrioko S."/>
            <person name="Kosugi Y."/>
            <person name="Izuno A."/>
            <person name="Isagi Y."/>
            <person name="Lee S.L."/>
            <person name="Shimizu K.K."/>
        </authorList>
    </citation>
    <scope>NUCLEOTIDE SEQUENCE [LARGE SCALE GENOMIC DNA]</scope>
    <source>
        <strain evidence="4">214</strain>
    </source>
</reference>
<keyword evidence="5" id="KW-1185">Reference proteome</keyword>
<evidence type="ECO:0000313" key="5">
    <source>
        <dbReference type="Proteomes" id="UP001054252"/>
    </source>
</evidence>
<feature type="region of interest" description="Disordered" evidence="2">
    <location>
        <begin position="618"/>
        <end position="671"/>
    </location>
</feature>
<dbReference type="Pfam" id="PF04195">
    <property type="entry name" value="Transposase_28"/>
    <property type="match status" value="1"/>
</dbReference>
<name>A0AAV5IPN4_9ROSI</name>
<comment type="caution">
    <text evidence="4">The sequence shown here is derived from an EMBL/GenBank/DDBJ whole genome shotgun (WGS) entry which is preliminary data.</text>
</comment>
<feature type="domain" description="Transposase (putative) gypsy type" evidence="3">
    <location>
        <begin position="151"/>
        <end position="216"/>
    </location>
</feature>
<evidence type="ECO:0000256" key="1">
    <source>
        <dbReference type="SAM" id="Coils"/>
    </source>
</evidence>
<proteinExistence type="predicted"/>
<keyword evidence="1" id="KW-0175">Coiled coil</keyword>
<feature type="coiled-coil region" evidence="1">
    <location>
        <begin position="453"/>
        <end position="506"/>
    </location>
</feature>
<dbReference type="AlphaFoldDB" id="A0AAV5IPN4"/>
<feature type="region of interest" description="Disordered" evidence="2">
    <location>
        <begin position="334"/>
        <end position="361"/>
    </location>
</feature>
<evidence type="ECO:0000313" key="4">
    <source>
        <dbReference type="EMBL" id="GKV01814.1"/>
    </source>
</evidence>
<gene>
    <name evidence="4" type="ORF">SLEP1_g14336</name>
</gene>
<organism evidence="4 5">
    <name type="scientific">Rubroshorea leprosula</name>
    <dbReference type="NCBI Taxonomy" id="152421"/>
    <lineage>
        <taxon>Eukaryota</taxon>
        <taxon>Viridiplantae</taxon>
        <taxon>Streptophyta</taxon>
        <taxon>Embryophyta</taxon>
        <taxon>Tracheophyta</taxon>
        <taxon>Spermatophyta</taxon>
        <taxon>Magnoliopsida</taxon>
        <taxon>eudicotyledons</taxon>
        <taxon>Gunneridae</taxon>
        <taxon>Pentapetalae</taxon>
        <taxon>rosids</taxon>
        <taxon>malvids</taxon>
        <taxon>Malvales</taxon>
        <taxon>Dipterocarpaceae</taxon>
        <taxon>Rubroshorea</taxon>
    </lineage>
</organism>
<feature type="compositionally biased region" description="Low complexity" evidence="2">
    <location>
        <begin position="340"/>
        <end position="353"/>
    </location>
</feature>
<feature type="compositionally biased region" description="Polar residues" evidence="2">
    <location>
        <begin position="64"/>
        <end position="73"/>
    </location>
</feature>
<accession>A0AAV5IPN4</accession>
<feature type="region of interest" description="Disordered" evidence="2">
    <location>
        <begin position="41"/>
        <end position="79"/>
    </location>
</feature>